<evidence type="ECO:0000256" key="4">
    <source>
        <dbReference type="ARBA" id="ARBA00023163"/>
    </source>
</evidence>
<dbReference type="GO" id="GO:0003700">
    <property type="term" value="F:DNA-binding transcription factor activity"/>
    <property type="evidence" value="ECO:0007669"/>
    <property type="project" value="InterPro"/>
</dbReference>
<feature type="domain" description="HTH merR-type" evidence="5">
    <location>
        <begin position="1"/>
        <end position="53"/>
    </location>
</feature>
<dbReference type="SMART" id="SM00422">
    <property type="entry name" value="HTH_MERR"/>
    <property type="match status" value="1"/>
</dbReference>
<keyword evidence="2" id="KW-0805">Transcription regulation</keyword>
<name>A0A3M8D134_9BACL</name>
<keyword evidence="4" id="KW-0804">Transcription</keyword>
<dbReference type="InterPro" id="IPR009061">
    <property type="entry name" value="DNA-bd_dom_put_sf"/>
</dbReference>
<dbReference type="Proteomes" id="UP000269573">
    <property type="component" value="Unassembled WGS sequence"/>
</dbReference>
<dbReference type="InterPro" id="IPR047057">
    <property type="entry name" value="MerR_fam"/>
</dbReference>
<evidence type="ECO:0000256" key="3">
    <source>
        <dbReference type="ARBA" id="ARBA00023125"/>
    </source>
</evidence>
<keyword evidence="7" id="KW-1185">Reference proteome</keyword>
<protein>
    <submittedName>
        <fullName evidence="6">MerR family DNA-binding transcriptional regulator</fullName>
    </submittedName>
</protein>
<evidence type="ECO:0000256" key="1">
    <source>
        <dbReference type="ARBA" id="ARBA00022491"/>
    </source>
</evidence>
<proteinExistence type="predicted"/>
<reference evidence="6 7" key="1">
    <citation type="submission" date="2018-10" db="EMBL/GenBank/DDBJ databases">
        <title>Phylogenomics of Brevibacillus.</title>
        <authorList>
            <person name="Dunlap C."/>
        </authorList>
    </citation>
    <scope>NUCLEOTIDE SEQUENCE [LARGE SCALE GENOMIC DNA]</scope>
    <source>
        <strain evidence="6 7">JCM 15774</strain>
    </source>
</reference>
<keyword evidence="3 6" id="KW-0238">DNA-binding</keyword>
<dbReference type="EMBL" id="RHHU01000014">
    <property type="protein sequence ID" value="RNB81770.1"/>
    <property type="molecule type" value="Genomic_DNA"/>
</dbReference>
<dbReference type="PROSITE" id="PS50937">
    <property type="entry name" value="HTH_MERR_2"/>
    <property type="match status" value="1"/>
</dbReference>
<comment type="caution">
    <text evidence="6">The sequence shown here is derived from an EMBL/GenBank/DDBJ whole genome shotgun (WGS) entry which is preliminary data.</text>
</comment>
<evidence type="ECO:0000259" key="5">
    <source>
        <dbReference type="PROSITE" id="PS50937"/>
    </source>
</evidence>
<dbReference type="PANTHER" id="PTHR30204">
    <property type="entry name" value="REDOX-CYCLING DRUG-SENSING TRANSCRIPTIONAL ACTIVATOR SOXR"/>
    <property type="match status" value="1"/>
</dbReference>
<evidence type="ECO:0000256" key="2">
    <source>
        <dbReference type="ARBA" id="ARBA00023015"/>
    </source>
</evidence>
<gene>
    <name evidence="6" type="ORF">EDM59_21905</name>
</gene>
<dbReference type="Gene3D" id="1.10.1660.10">
    <property type="match status" value="1"/>
</dbReference>
<evidence type="ECO:0000313" key="6">
    <source>
        <dbReference type="EMBL" id="RNB81770.1"/>
    </source>
</evidence>
<dbReference type="AlphaFoldDB" id="A0A3M8D134"/>
<organism evidence="6 7">
    <name type="scientific">Brevibacillus nitrificans</name>
    <dbReference type="NCBI Taxonomy" id="651560"/>
    <lineage>
        <taxon>Bacteria</taxon>
        <taxon>Bacillati</taxon>
        <taxon>Bacillota</taxon>
        <taxon>Bacilli</taxon>
        <taxon>Bacillales</taxon>
        <taxon>Paenibacillaceae</taxon>
        <taxon>Brevibacillus</taxon>
    </lineage>
</organism>
<evidence type="ECO:0000313" key="7">
    <source>
        <dbReference type="Proteomes" id="UP000269573"/>
    </source>
</evidence>
<accession>A0A3M8D134</accession>
<sequence length="53" mass="6306">MQTGLSVHTLRYDEQIGFIRGVQRDENGYRLYSESDIAWFQIMKDYRESGMTI</sequence>
<dbReference type="InterPro" id="IPR000551">
    <property type="entry name" value="MerR-type_HTH_dom"/>
</dbReference>
<dbReference type="SUPFAM" id="SSF46955">
    <property type="entry name" value="Putative DNA-binding domain"/>
    <property type="match status" value="1"/>
</dbReference>
<keyword evidence="1" id="KW-0678">Repressor</keyword>
<dbReference type="Pfam" id="PF00376">
    <property type="entry name" value="MerR"/>
    <property type="match status" value="1"/>
</dbReference>
<dbReference type="GO" id="GO:0003677">
    <property type="term" value="F:DNA binding"/>
    <property type="evidence" value="ECO:0007669"/>
    <property type="project" value="UniProtKB-KW"/>
</dbReference>
<dbReference type="PANTHER" id="PTHR30204:SF69">
    <property type="entry name" value="MERR-FAMILY TRANSCRIPTIONAL REGULATOR"/>
    <property type="match status" value="1"/>
</dbReference>